<feature type="compositionally biased region" description="Basic and acidic residues" evidence="1">
    <location>
        <begin position="113"/>
        <end position="124"/>
    </location>
</feature>
<keyword evidence="4" id="KW-1185">Reference proteome</keyword>
<evidence type="ECO:0000256" key="2">
    <source>
        <dbReference type="SAM" id="SignalP"/>
    </source>
</evidence>
<dbReference type="AlphaFoldDB" id="L8H381"/>
<evidence type="ECO:0000256" key="1">
    <source>
        <dbReference type="SAM" id="MobiDB-lite"/>
    </source>
</evidence>
<evidence type="ECO:0000313" key="3">
    <source>
        <dbReference type="EMBL" id="ELR19168.1"/>
    </source>
</evidence>
<dbReference type="RefSeq" id="XP_004341244.1">
    <property type="nucleotide sequence ID" value="XM_004341196.1"/>
</dbReference>
<protein>
    <submittedName>
        <fullName evidence="3">Fbox domain containing protein</fullName>
    </submittedName>
</protein>
<feature type="compositionally biased region" description="Polar residues" evidence="1">
    <location>
        <begin position="102"/>
        <end position="112"/>
    </location>
</feature>
<feature type="chain" id="PRO_5003990852" evidence="2">
    <location>
        <begin position="21"/>
        <end position="233"/>
    </location>
</feature>
<evidence type="ECO:0000313" key="4">
    <source>
        <dbReference type="Proteomes" id="UP000011083"/>
    </source>
</evidence>
<dbReference type="VEuPathDB" id="AmoebaDB:ACA1_031920"/>
<dbReference type="EMBL" id="KB007934">
    <property type="protein sequence ID" value="ELR19168.1"/>
    <property type="molecule type" value="Genomic_DNA"/>
</dbReference>
<gene>
    <name evidence="3" type="ORF">ACA1_031920</name>
</gene>
<dbReference type="OrthoDB" id="722566at2759"/>
<accession>L8H381</accession>
<dbReference type="Proteomes" id="UP000011083">
    <property type="component" value="Unassembled WGS sequence"/>
</dbReference>
<sequence length="233" mass="25940">MEQEGQGWSMLVLLDSNVLACVLCYLSVQDLANVARTCRALHRESECDVVWCTRSLLRFGSDFWGETAGHHPYHVVPKESNEWQRRPAADVFGLYAARHQRPASTADESVSDTTDHGDGDDAERRVDRALHEFVRRHATREGYGGWKSVYRRLHDMVDHLRRPAYAGVIVAGLPSFATLSNIAEHIAPTVIASTVGEQRCDDASRGGSAEPWRRVPGGKARVQGHVLVVSRTQ</sequence>
<proteinExistence type="predicted"/>
<feature type="region of interest" description="Disordered" evidence="1">
    <location>
        <begin position="100"/>
        <end position="124"/>
    </location>
</feature>
<organism evidence="3 4">
    <name type="scientific">Acanthamoeba castellanii (strain ATCC 30010 / Neff)</name>
    <dbReference type="NCBI Taxonomy" id="1257118"/>
    <lineage>
        <taxon>Eukaryota</taxon>
        <taxon>Amoebozoa</taxon>
        <taxon>Discosea</taxon>
        <taxon>Longamoebia</taxon>
        <taxon>Centramoebida</taxon>
        <taxon>Acanthamoebidae</taxon>
        <taxon>Acanthamoeba</taxon>
    </lineage>
</organism>
<feature type="signal peptide" evidence="2">
    <location>
        <begin position="1"/>
        <end position="20"/>
    </location>
</feature>
<dbReference type="Gene3D" id="1.20.1280.50">
    <property type="match status" value="1"/>
</dbReference>
<dbReference type="KEGG" id="acan:ACA1_031920"/>
<reference evidence="3 4" key="1">
    <citation type="journal article" date="2013" name="Genome Biol.">
        <title>Genome of Acanthamoeba castellanii highlights extensive lateral gene transfer and early evolution of tyrosine kinase signaling.</title>
        <authorList>
            <person name="Clarke M."/>
            <person name="Lohan A.J."/>
            <person name="Liu B."/>
            <person name="Lagkouvardos I."/>
            <person name="Roy S."/>
            <person name="Zafar N."/>
            <person name="Bertelli C."/>
            <person name="Schilde C."/>
            <person name="Kianianmomeni A."/>
            <person name="Burglin T.R."/>
            <person name="Frech C."/>
            <person name="Turcotte B."/>
            <person name="Kopec K.O."/>
            <person name="Synnott J.M."/>
            <person name="Choo C."/>
            <person name="Paponov I."/>
            <person name="Finkler A."/>
            <person name="Soon Heng Tan C."/>
            <person name="Hutchins A.P."/>
            <person name="Weinmeier T."/>
            <person name="Rattei T."/>
            <person name="Chu J.S."/>
            <person name="Gimenez G."/>
            <person name="Irimia M."/>
            <person name="Rigden D.J."/>
            <person name="Fitzpatrick D.A."/>
            <person name="Lorenzo-Morales J."/>
            <person name="Bateman A."/>
            <person name="Chiu C.H."/>
            <person name="Tang P."/>
            <person name="Hegemann P."/>
            <person name="Fromm H."/>
            <person name="Raoult D."/>
            <person name="Greub G."/>
            <person name="Miranda-Saavedra D."/>
            <person name="Chen N."/>
            <person name="Nash P."/>
            <person name="Ginger M.L."/>
            <person name="Horn M."/>
            <person name="Schaap P."/>
            <person name="Caler L."/>
            <person name="Loftus B."/>
        </authorList>
    </citation>
    <scope>NUCLEOTIDE SEQUENCE [LARGE SCALE GENOMIC DNA]</scope>
    <source>
        <strain evidence="3 4">Neff</strain>
    </source>
</reference>
<name>L8H381_ACACF</name>
<dbReference type="GeneID" id="14919972"/>
<dbReference type="InterPro" id="IPR036047">
    <property type="entry name" value="F-box-like_dom_sf"/>
</dbReference>
<dbReference type="SUPFAM" id="SSF81383">
    <property type="entry name" value="F-box domain"/>
    <property type="match status" value="1"/>
</dbReference>
<keyword evidence="2" id="KW-0732">Signal</keyword>